<name>A0A6J4IY19_9ACTN</name>
<sequence>EQRDVRLAGASPGRAYPAGPRSGPGPHEQPGDARRAPDDRQPQPLPRSL</sequence>
<gene>
    <name evidence="2" type="ORF">AVDCRST_MAG57-2721</name>
</gene>
<dbReference type="EMBL" id="CADCTI010000228">
    <property type="protein sequence ID" value="CAA9262543.1"/>
    <property type="molecule type" value="Genomic_DNA"/>
</dbReference>
<evidence type="ECO:0000256" key="1">
    <source>
        <dbReference type="SAM" id="MobiDB-lite"/>
    </source>
</evidence>
<proteinExistence type="predicted"/>
<feature type="non-terminal residue" evidence="2">
    <location>
        <position position="49"/>
    </location>
</feature>
<organism evidence="2">
    <name type="scientific">uncultured Blastococcus sp</name>
    <dbReference type="NCBI Taxonomy" id="217144"/>
    <lineage>
        <taxon>Bacteria</taxon>
        <taxon>Bacillati</taxon>
        <taxon>Actinomycetota</taxon>
        <taxon>Actinomycetes</taxon>
        <taxon>Geodermatophilales</taxon>
        <taxon>Geodermatophilaceae</taxon>
        <taxon>Blastococcus</taxon>
        <taxon>environmental samples</taxon>
    </lineage>
</organism>
<protein>
    <submittedName>
        <fullName evidence="2">Uncharacterized protein</fullName>
    </submittedName>
</protein>
<reference evidence="2" key="1">
    <citation type="submission" date="2020-02" db="EMBL/GenBank/DDBJ databases">
        <authorList>
            <person name="Meier V. D."/>
        </authorList>
    </citation>
    <scope>NUCLEOTIDE SEQUENCE</scope>
    <source>
        <strain evidence="2">AVDCRST_MAG57</strain>
    </source>
</reference>
<feature type="compositionally biased region" description="Basic and acidic residues" evidence="1">
    <location>
        <begin position="29"/>
        <end position="41"/>
    </location>
</feature>
<dbReference type="AlphaFoldDB" id="A0A6J4IY19"/>
<feature type="non-terminal residue" evidence="2">
    <location>
        <position position="1"/>
    </location>
</feature>
<accession>A0A6J4IY19</accession>
<evidence type="ECO:0000313" key="2">
    <source>
        <dbReference type="EMBL" id="CAA9262543.1"/>
    </source>
</evidence>
<feature type="region of interest" description="Disordered" evidence="1">
    <location>
        <begin position="1"/>
        <end position="49"/>
    </location>
</feature>